<evidence type="ECO:0000256" key="1">
    <source>
        <dbReference type="PROSITE-ProRule" id="PRU00235"/>
    </source>
</evidence>
<dbReference type="EMBL" id="CAJPDQ010000043">
    <property type="protein sequence ID" value="CAF9932239.1"/>
    <property type="molecule type" value="Genomic_DNA"/>
</dbReference>
<gene>
    <name evidence="3" type="ORF">GOMPHAMPRED_006528</name>
</gene>
<reference evidence="3" key="1">
    <citation type="submission" date="2021-03" db="EMBL/GenBank/DDBJ databases">
        <authorList>
            <person name="Tagirdzhanova G."/>
        </authorList>
    </citation>
    <scope>NUCLEOTIDE SEQUENCE</scope>
</reference>
<dbReference type="GO" id="GO:0034551">
    <property type="term" value="P:mitochondrial respiratory chain complex III assembly"/>
    <property type="evidence" value="ECO:0007669"/>
    <property type="project" value="TreeGrafter"/>
</dbReference>
<evidence type="ECO:0000256" key="2">
    <source>
        <dbReference type="SAM" id="MobiDB-lite"/>
    </source>
</evidence>
<accession>A0A8H3FWT4</accession>
<feature type="region of interest" description="Disordered" evidence="2">
    <location>
        <begin position="48"/>
        <end position="67"/>
    </location>
</feature>
<dbReference type="PANTHER" id="PTHR47563">
    <property type="entry name" value="PROTEIN FMP25, MITOCHONDRIAL"/>
    <property type="match status" value="1"/>
</dbReference>
<dbReference type="Pfam" id="PF13540">
    <property type="entry name" value="RCC1_2"/>
    <property type="match status" value="1"/>
</dbReference>
<sequence>MTTGYTRIIFAARRVHSSRITTITAKPRWQSTTRTASVLQSTTAELSTQQLLGPGRRKGNHENTSSRDSVRLRALVSIAAVAGFYLWTVATREEYWAEEPPEIVFEKRKKKKGQTKEEIRDTISSQHMQVKRSWENPGVYAWGNNAGRVAAPDSEDTCIKNPRRITFFDGQILRDLKLDANFGVAISENGDLYQWGTAYASDIKDPVKTLKGKNLKSLAISKDRILALSSSGAVYSIPVSREDQLSGPKLWESSWLPFWSSPTEISCRLIKPELGYSEKIVKIAAGLEHALLQTSSGRVFSVAASSTAYPSKGQLGIPGLMWENRPPGAVDQPHELTTLKGFNITSIAAGDLHSLVLDSEGRVFAFGDNSTGQLGQELNSEIPFVDAPSLLALNRLYAGSAQFPIVTGISAGGLNSAFMISATQLAKPGEPSTGKITADTWMCGQGIVGQLGTGRWLHVQGAPVKIKSLSGLFEYNETTRKVIPIFLSSLNIGSNHSAAVLDNVTYVDANARSSENDTNWGADVLWWGGNEYYQLGTGKRNNTATPTYIGPLDGSGPGEKRDAHRFHLTPSKKVSLGGRNVSVEQRIECGRYVTAVYSGS</sequence>
<organism evidence="3 4">
    <name type="scientific">Gomphillus americanus</name>
    <dbReference type="NCBI Taxonomy" id="1940652"/>
    <lineage>
        <taxon>Eukaryota</taxon>
        <taxon>Fungi</taxon>
        <taxon>Dikarya</taxon>
        <taxon>Ascomycota</taxon>
        <taxon>Pezizomycotina</taxon>
        <taxon>Lecanoromycetes</taxon>
        <taxon>OSLEUM clade</taxon>
        <taxon>Ostropomycetidae</taxon>
        <taxon>Ostropales</taxon>
        <taxon>Graphidaceae</taxon>
        <taxon>Gomphilloideae</taxon>
        <taxon>Gomphillus</taxon>
    </lineage>
</organism>
<feature type="repeat" description="RCC1" evidence="1">
    <location>
        <begin position="361"/>
        <end position="422"/>
    </location>
</feature>
<name>A0A8H3FWT4_9LECA</name>
<dbReference type="InterPro" id="IPR009091">
    <property type="entry name" value="RCC1/BLIP-II"/>
</dbReference>
<evidence type="ECO:0000313" key="4">
    <source>
        <dbReference type="Proteomes" id="UP000664169"/>
    </source>
</evidence>
<dbReference type="InterPro" id="IPR053245">
    <property type="entry name" value="MitoProcess-Associated"/>
</dbReference>
<dbReference type="Gene3D" id="2.130.10.30">
    <property type="entry name" value="Regulator of chromosome condensation 1/beta-lactamase-inhibitor protein II"/>
    <property type="match status" value="1"/>
</dbReference>
<evidence type="ECO:0000313" key="3">
    <source>
        <dbReference type="EMBL" id="CAF9932239.1"/>
    </source>
</evidence>
<dbReference type="SUPFAM" id="SSF50985">
    <property type="entry name" value="RCC1/BLIP-II"/>
    <property type="match status" value="1"/>
</dbReference>
<dbReference type="OrthoDB" id="10256179at2759"/>
<dbReference type="PROSITE" id="PS50012">
    <property type="entry name" value="RCC1_3"/>
    <property type="match status" value="2"/>
</dbReference>
<dbReference type="AlphaFoldDB" id="A0A8H3FWT4"/>
<dbReference type="GO" id="GO:0005743">
    <property type="term" value="C:mitochondrial inner membrane"/>
    <property type="evidence" value="ECO:0007669"/>
    <property type="project" value="TreeGrafter"/>
</dbReference>
<protein>
    <submittedName>
        <fullName evidence="3">Uncharacterized protein</fullName>
    </submittedName>
</protein>
<feature type="repeat" description="RCC1" evidence="1">
    <location>
        <begin position="297"/>
        <end position="360"/>
    </location>
</feature>
<dbReference type="Proteomes" id="UP000664169">
    <property type="component" value="Unassembled WGS sequence"/>
</dbReference>
<comment type="caution">
    <text evidence="3">The sequence shown here is derived from an EMBL/GenBank/DDBJ whole genome shotgun (WGS) entry which is preliminary data.</text>
</comment>
<dbReference type="PROSITE" id="PS00626">
    <property type="entry name" value="RCC1_2"/>
    <property type="match status" value="1"/>
</dbReference>
<keyword evidence="4" id="KW-1185">Reference proteome</keyword>
<dbReference type="InterPro" id="IPR000408">
    <property type="entry name" value="Reg_chr_condens"/>
</dbReference>
<proteinExistence type="predicted"/>
<dbReference type="PANTHER" id="PTHR47563:SF1">
    <property type="entry name" value="PROTEIN FMP25, MITOCHONDRIAL"/>
    <property type="match status" value="1"/>
</dbReference>